<dbReference type="SUPFAM" id="SSF53474">
    <property type="entry name" value="alpha/beta-Hydrolases"/>
    <property type="match status" value="1"/>
</dbReference>
<reference evidence="3 5" key="2">
    <citation type="submission" date="2020-02" db="EMBL/GenBank/DDBJ databases">
        <title>Genome sequence of Parvularcula flava strain NH6-79.</title>
        <authorList>
            <person name="Abdul Karim M.H."/>
            <person name="Lam M.Q."/>
            <person name="Chen S.J."/>
            <person name="Yahya A."/>
            <person name="Shahir S."/>
            <person name="Shamsir M.S."/>
            <person name="Chong C.S."/>
        </authorList>
    </citation>
    <scope>NUCLEOTIDE SEQUENCE [LARGE SCALE GENOMIC DNA]</scope>
    <source>
        <strain evidence="3 5">NH6-79</strain>
    </source>
</reference>
<evidence type="ECO:0000313" key="2">
    <source>
        <dbReference type="EMBL" id="GGH92568.1"/>
    </source>
</evidence>
<dbReference type="GO" id="GO:0016787">
    <property type="term" value="F:hydrolase activity"/>
    <property type="evidence" value="ECO:0007669"/>
    <property type="project" value="UniProtKB-KW"/>
</dbReference>
<dbReference type="RefSeq" id="WP_155136182.1">
    <property type="nucleotide sequence ID" value="NZ_BMGZ01000001.1"/>
</dbReference>
<dbReference type="EMBL" id="BMGZ01000001">
    <property type="protein sequence ID" value="GGH92568.1"/>
    <property type="molecule type" value="Genomic_DNA"/>
</dbReference>
<protein>
    <submittedName>
        <fullName evidence="3">Alpha/beta hydrolase</fullName>
    </submittedName>
    <submittedName>
        <fullName evidence="2">Lysophospholipase</fullName>
    </submittedName>
</protein>
<evidence type="ECO:0000313" key="3">
    <source>
        <dbReference type="EMBL" id="NHK26514.1"/>
    </source>
</evidence>
<evidence type="ECO:0000259" key="1">
    <source>
        <dbReference type="Pfam" id="PF12146"/>
    </source>
</evidence>
<dbReference type="Pfam" id="PF12146">
    <property type="entry name" value="Hydrolase_4"/>
    <property type="match status" value="1"/>
</dbReference>
<proteinExistence type="predicted"/>
<sequence>MNELSLEPADFIEIDAAPVPPGAKCFFLPTPDGAHLRVATFAADEPRGTIVLLNGRCEIIEKYFEVTQELLSRGFNVATMDWRGQGLSSRMLAVSEKGHIKSFGTYLADLKLFLKKVVQKQFPGPYFAMSHSMGGTPLLQLLAEGYDGFEGAVLSSPMTRLFKNLPTRHAVRLMAQGAVTMGMGQKQIFGIPEHSMHFEGNNLTSDEPRHTMFRQLLEAAPNAAVHAPTYGWLKAAIEALDEINAPGALSGIKIPVLIVSSGDDTTVDGANSVRLGKLYDQITTIEVAGALHEVLMEQDVYRDQFWQAFDAYMAERLPDAVSPAANDHSAEAS</sequence>
<gene>
    <name evidence="2" type="primary">pldB</name>
    <name evidence="3" type="ORF">FF098_001175</name>
    <name evidence="2" type="ORF">GCM10011355_02370</name>
</gene>
<comment type="caution">
    <text evidence="2">The sequence shown here is derived from an EMBL/GenBank/DDBJ whole genome shotgun (WGS) entry which is preliminary data.</text>
</comment>
<evidence type="ECO:0000313" key="4">
    <source>
        <dbReference type="Proteomes" id="UP000621856"/>
    </source>
</evidence>
<keyword evidence="5" id="KW-1185">Reference proteome</keyword>
<dbReference type="EMBL" id="VCJR02000001">
    <property type="protein sequence ID" value="NHK26514.1"/>
    <property type="molecule type" value="Genomic_DNA"/>
</dbReference>
<name>A0A8J3A194_9PROT</name>
<dbReference type="Proteomes" id="UP000621856">
    <property type="component" value="Unassembled WGS sequence"/>
</dbReference>
<dbReference type="InterPro" id="IPR029058">
    <property type="entry name" value="AB_hydrolase_fold"/>
</dbReference>
<dbReference type="PANTHER" id="PTHR11614">
    <property type="entry name" value="PHOSPHOLIPASE-RELATED"/>
    <property type="match status" value="1"/>
</dbReference>
<dbReference type="AlphaFoldDB" id="A0A8J3A194"/>
<dbReference type="Proteomes" id="UP000818603">
    <property type="component" value="Unassembled WGS sequence"/>
</dbReference>
<reference evidence="2" key="3">
    <citation type="submission" date="2020-09" db="EMBL/GenBank/DDBJ databases">
        <authorList>
            <person name="Sun Q."/>
            <person name="Zhou Y."/>
        </authorList>
    </citation>
    <scope>NUCLEOTIDE SEQUENCE</scope>
    <source>
        <strain evidence="2">CGMCC 1.14984</strain>
    </source>
</reference>
<reference evidence="2" key="1">
    <citation type="journal article" date="2014" name="Int. J. Syst. Evol. Microbiol.">
        <title>Complete genome sequence of Corynebacterium casei LMG S-19264T (=DSM 44701T), isolated from a smear-ripened cheese.</title>
        <authorList>
            <consortium name="US DOE Joint Genome Institute (JGI-PGF)"/>
            <person name="Walter F."/>
            <person name="Albersmeier A."/>
            <person name="Kalinowski J."/>
            <person name="Ruckert C."/>
        </authorList>
    </citation>
    <scope>NUCLEOTIDE SEQUENCE</scope>
    <source>
        <strain evidence="2">CGMCC 1.14984</strain>
    </source>
</reference>
<dbReference type="Gene3D" id="3.40.50.1820">
    <property type="entry name" value="alpha/beta hydrolase"/>
    <property type="match status" value="1"/>
</dbReference>
<dbReference type="InterPro" id="IPR051044">
    <property type="entry name" value="MAG_DAG_Lipase"/>
</dbReference>
<evidence type="ECO:0000313" key="5">
    <source>
        <dbReference type="Proteomes" id="UP000818603"/>
    </source>
</evidence>
<dbReference type="InterPro" id="IPR022742">
    <property type="entry name" value="Hydrolase_4"/>
</dbReference>
<organism evidence="2 4">
    <name type="scientific">Aquisalinus luteolus</name>
    <dbReference type="NCBI Taxonomy" id="1566827"/>
    <lineage>
        <taxon>Bacteria</taxon>
        <taxon>Pseudomonadati</taxon>
        <taxon>Pseudomonadota</taxon>
        <taxon>Alphaproteobacteria</taxon>
        <taxon>Parvularculales</taxon>
        <taxon>Parvularculaceae</taxon>
        <taxon>Aquisalinus</taxon>
    </lineage>
</organism>
<accession>A0A8J3A194</accession>
<feature type="domain" description="Serine aminopeptidase S33" evidence="1">
    <location>
        <begin position="45"/>
        <end position="299"/>
    </location>
</feature>
<keyword evidence="3" id="KW-0378">Hydrolase</keyword>